<proteinExistence type="predicted"/>
<feature type="transmembrane region" description="Helical" evidence="3">
    <location>
        <begin position="6"/>
        <end position="24"/>
    </location>
</feature>
<dbReference type="GO" id="GO:0012505">
    <property type="term" value="C:endomembrane system"/>
    <property type="evidence" value="ECO:0007669"/>
    <property type="project" value="UniProtKB-SubCell"/>
</dbReference>
<feature type="transmembrane region" description="Helical" evidence="3">
    <location>
        <begin position="191"/>
        <end position="211"/>
    </location>
</feature>
<organism evidence="5 6">
    <name type="scientific">Maioricimonas rarisocia</name>
    <dbReference type="NCBI Taxonomy" id="2528026"/>
    <lineage>
        <taxon>Bacteria</taxon>
        <taxon>Pseudomonadati</taxon>
        <taxon>Planctomycetota</taxon>
        <taxon>Planctomycetia</taxon>
        <taxon>Planctomycetales</taxon>
        <taxon>Planctomycetaceae</taxon>
        <taxon>Maioricimonas</taxon>
    </lineage>
</organism>
<dbReference type="InterPro" id="IPR003918">
    <property type="entry name" value="NADH_UbQ_OxRdtase"/>
</dbReference>
<evidence type="ECO:0000259" key="4">
    <source>
        <dbReference type="Pfam" id="PF00361"/>
    </source>
</evidence>
<keyword evidence="3" id="KW-0472">Membrane</keyword>
<feature type="domain" description="NADH:quinone oxidoreductase/Mrp antiporter transmembrane" evidence="4">
    <location>
        <begin position="187"/>
        <end position="390"/>
    </location>
</feature>
<feature type="transmembrane region" description="Helical" evidence="3">
    <location>
        <begin position="159"/>
        <end position="179"/>
    </location>
</feature>
<dbReference type="GO" id="GO:0008137">
    <property type="term" value="F:NADH dehydrogenase (ubiquinone) activity"/>
    <property type="evidence" value="ECO:0007669"/>
    <property type="project" value="InterPro"/>
</dbReference>
<dbReference type="OrthoDB" id="238919at2"/>
<feature type="transmembrane region" description="Helical" evidence="3">
    <location>
        <begin position="223"/>
        <end position="241"/>
    </location>
</feature>
<dbReference type="GO" id="GO:0016020">
    <property type="term" value="C:membrane"/>
    <property type="evidence" value="ECO:0007669"/>
    <property type="project" value="UniProtKB-SubCell"/>
</dbReference>
<evidence type="ECO:0000256" key="2">
    <source>
        <dbReference type="RuleBase" id="RU000320"/>
    </source>
</evidence>
<name>A0A517Z4X4_9PLAN</name>
<feature type="transmembrane region" description="Helical" evidence="3">
    <location>
        <begin position="424"/>
        <end position="441"/>
    </location>
</feature>
<dbReference type="Pfam" id="PF00361">
    <property type="entry name" value="Proton_antipo_M"/>
    <property type="match status" value="1"/>
</dbReference>
<dbReference type="PANTHER" id="PTHR43507">
    <property type="entry name" value="NADH-UBIQUINONE OXIDOREDUCTASE CHAIN 4"/>
    <property type="match status" value="1"/>
</dbReference>
<dbReference type="GO" id="GO:0015990">
    <property type="term" value="P:electron transport coupled proton transport"/>
    <property type="evidence" value="ECO:0007669"/>
    <property type="project" value="TreeGrafter"/>
</dbReference>
<sequence length="506" mass="54480">MIELHLPWLECAILLPLLGVAWLAGTRDADRIRRRCIAVTSLTLLCTVGAWQDFATLHQFEAHDRWDVVSRLLGDEVLIIDELSAPLLPLSALLYLMTTVATLRTKVRRFSFGRALVSESILLATLSCRSPWLLVTLLAASTIPPWFELKERRRPTRVYVLYMGVSVFALALGCLSVKLDGIAGTAPAWGLALMIVGILIRSGIAPFHCWMTDLFEHASFGSALLFVTPIPGAYAAIRLLLPVAPDWALQSLALISLVTAVYASGMALVQREARRFFCYLFLSHSALVLVGLEIATPVGLTGALSVWLSVGLALGGFGLTLRSIEARTGRITLTDYHGLYEHTPTLAAFFLLTGLASVGFPGTFGFVGTELLVDGAVQEWSFLGMAVVAAAALNGIAVVQTYFQLFTGTVHVTSIPLRGRLPERLAVMGLALLILGGGLFPQPGIASRYHAAMQLVRAREHLGPARSPQNDDRSPATAGIDAASAALNESIALPLTVRSSHHVSTD</sequence>
<dbReference type="Proteomes" id="UP000320496">
    <property type="component" value="Chromosome"/>
</dbReference>
<dbReference type="RefSeq" id="WP_145368439.1">
    <property type="nucleotide sequence ID" value="NZ_CP036275.1"/>
</dbReference>
<comment type="subcellular location">
    <subcellularLocation>
        <location evidence="1">Endomembrane system</location>
        <topology evidence="1">Multi-pass membrane protein</topology>
    </subcellularLocation>
    <subcellularLocation>
        <location evidence="2">Membrane</location>
        <topology evidence="2">Multi-pass membrane protein</topology>
    </subcellularLocation>
</comment>
<dbReference type="PANTHER" id="PTHR43507:SF1">
    <property type="entry name" value="NADH-UBIQUINONE OXIDOREDUCTASE CHAIN 4"/>
    <property type="match status" value="1"/>
</dbReference>
<gene>
    <name evidence="5" type="primary">ndhD1_1</name>
    <name evidence="5" type="ORF">Mal4_18540</name>
</gene>
<keyword evidence="6" id="KW-1185">Reference proteome</keyword>
<feature type="transmembrane region" description="Helical" evidence="3">
    <location>
        <begin position="276"/>
        <end position="298"/>
    </location>
</feature>
<feature type="transmembrane region" description="Helical" evidence="3">
    <location>
        <begin position="380"/>
        <end position="403"/>
    </location>
</feature>
<dbReference type="EC" id="1.6.5.-" evidence="5"/>
<dbReference type="AlphaFoldDB" id="A0A517Z4X4"/>
<protein>
    <submittedName>
        <fullName evidence="5">NAD(P)H-quinone oxidoreductase chain 4 1</fullName>
        <ecNumber evidence="5">1.6.5.-</ecNumber>
    </submittedName>
</protein>
<feature type="transmembrane region" description="Helical" evidence="3">
    <location>
        <begin position="247"/>
        <end position="269"/>
    </location>
</feature>
<keyword evidence="5" id="KW-0560">Oxidoreductase</keyword>
<dbReference type="GO" id="GO:0003954">
    <property type="term" value="F:NADH dehydrogenase activity"/>
    <property type="evidence" value="ECO:0007669"/>
    <property type="project" value="TreeGrafter"/>
</dbReference>
<dbReference type="GO" id="GO:0048039">
    <property type="term" value="F:ubiquinone binding"/>
    <property type="evidence" value="ECO:0007669"/>
    <property type="project" value="TreeGrafter"/>
</dbReference>
<keyword evidence="3" id="KW-1133">Transmembrane helix</keyword>
<dbReference type="KEGG" id="mri:Mal4_18540"/>
<evidence type="ECO:0000313" key="6">
    <source>
        <dbReference type="Proteomes" id="UP000320496"/>
    </source>
</evidence>
<keyword evidence="2 3" id="KW-0812">Transmembrane</keyword>
<feature type="transmembrane region" description="Helical" evidence="3">
    <location>
        <begin position="345"/>
        <end position="368"/>
    </location>
</feature>
<feature type="transmembrane region" description="Helical" evidence="3">
    <location>
        <begin position="304"/>
        <end position="324"/>
    </location>
</feature>
<evidence type="ECO:0000256" key="3">
    <source>
        <dbReference type="SAM" id="Phobius"/>
    </source>
</evidence>
<evidence type="ECO:0000256" key="1">
    <source>
        <dbReference type="ARBA" id="ARBA00004127"/>
    </source>
</evidence>
<evidence type="ECO:0000313" key="5">
    <source>
        <dbReference type="EMBL" id="QDU37540.1"/>
    </source>
</evidence>
<accession>A0A517Z4X4</accession>
<dbReference type="InterPro" id="IPR001750">
    <property type="entry name" value="ND/Mrp_TM"/>
</dbReference>
<reference evidence="5 6" key="1">
    <citation type="submission" date="2019-02" db="EMBL/GenBank/DDBJ databases">
        <title>Deep-cultivation of Planctomycetes and their phenomic and genomic characterization uncovers novel biology.</title>
        <authorList>
            <person name="Wiegand S."/>
            <person name="Jogler M."/>
            <person name="Boedeker C."/>
            <person name="Pinto D."/>
            <person name="Vollmers J."/>
            <person name="Rivas-Marin E."/>
            <person name="Kohn T."/>
            <person name="Peeters S.H."/>
            <person name="Heuer A."/>
            <person name="Rast P."/>
            <person name="Oberbeckmann S."/>
            <person name="Bunk B."/>
            <person name="Jeske O."/>
            <person name="Meyerdierks A."/>
            <person name="Storesund J.E."/>
            <person name="Kallscheuer N."/>
            <person name="Luecker S."/>
            <person name="Lage O.M."/>
            <person name="Pohl T."/>
            <person name="Merkel B.J."/>
            <person name="Hornburger P."/>
            <person name="Mueller R.-W."/>
            <person name="Bruemmer F."/>
            <person name="Labrenz M."/>
            <person name="Spormann A.M."/>
            <person name="Op den Camp H."/>
            <person name="Overmann J."/>
            <person name="Amann R."/>
            <person name="Jetten M.S.M."/>
            <person name="Mascher T."/>
            <person name="Medema M.H."/>
            <person name="Devos D.P."/>
            <person name="Kaster A.-K."/>
            <person name="Ovreas L."/>
            <person name="Rohde M."/>
            <person name="Galperin M.Y."/>
            <person name="Jogler C."/>
        </authorList>
    </citation>
    <scope>NUCLEOTIDE SEQUENCE [LARGE SCALE GENOMIC DNA]</scope>
    <source>
        <strain evidence="5 6">Mal4</strain>
    </source>
</reference>
<dbReference type="EMBL" id="CP036275">
    <property type="protein sequence ID" value="QDU37540.1"/>
    <property type="molecule type" value="Genomic_DNA"/>
</dbReference>
<dbReference type="GO" id="GO:0042773">
    <property type="term" value="P:ATP synthesis coupled electron transport"/>
    <property type="evidence" value="ECO:0007669"/>
    <property type="project" value="InterPro"/>
</dbReference>